<protein>
    <recommendedName>
        <fullName evidence="7">Palmitoyltransferase</fullName>
        <ecNumber evidence="7">2.3.1.225</ecNumber>
    </recommendedName>
</protein>
<dbReference type="PANTHER" id="PTHR12246">
    <property type="entry name" value="PALMITOYLTRANSFERASE ZDHHC16"/>
    <property type="match status" value="1"/>
</dbReference>
<dbReference type="EMBL" id="JALNTZ010000003">
    <property type="protein sequence ID" value="KAJ3659075.1"/>
    <property type="molecule type" value="Genomic_DNA"/>
</dbReference>
<name>A0AA38MJ27_9CUCU</name>
<comment type="domain">
    <text evidence="7">The DHHC domain is required for palmitoyltransferase activity.</text>
</comment>
<feature type="transmembrane region" description="Helical" evidence="7">
    <location>
        <begin position="12"/>
        <end position="34"/>
    </location>
</feature>
<evidence type="ECO:0000256" key="1">
    <source>
        <dbReference type="ARBA" id="ARBA00004141"/>
    </source>
</evidence>
<dbReference type="Proteomes" id="UP001168821">
    <property type="component" value="Unassembled WGS sequence"/>
</dbReference>
<feature type="domain" description="Palmitoyltransferase DHHC" evidence="8">
    <location>
        <begin position="114"/>
        <end position="235"/>
    </location>
</feature>
<sequence>MVISFFSCCPPLFVLALVAGGYYSYVIEFCLLYLVGVTKKIIYITIYHFMLVMFTWSFFSTMCSGHDDIPDEYRLTPSENERLLSYKEYDADQILKKIVNLRKLEINTCAPNSRIRYCKECTQIKPDRTHHCSSCKRCIMKMDHHCPWVGNCVGFNNYKQFVLTLLYATIWCTFYVGTVAEYIIEIWRDIQNSVNKIILGTGLLVIGLSGVLSSFLFFYHVGLLTRNETTLESLRETTFREDNLTFDLGKWNNFVTVFGDNICCWFIPTDTAIGNGHEFTVNRLIG</sequence>
<keyword evidence="4 7" id="KW-1133">Transmembrane helix</keyword>
<proteinExistence type="inferred from homology"/>
<keyword evidence="5 7" id="KW-0472">Membrane</keyword>
<evidence type="ECO:0000256" key="6">
    <source>
        <dbReference type="ARBA" id="ARBA00023315"/>
    </source>
</evidence>
<feature type="transmembrane region" description="Helical" evidence="7">
    <location>
        <begin position="41"/>
        <end position="59"/>
    </location>
</feature>
<comment type="caution">
    <text evidence="9">The sequence shown here is derived from an EMBL/GenBank/DDBJ whole genome shotgun (WGS) entry which is preliminary data.</text>
</comment>
<gene>
    <name evidence="9" type="ORF">Zmor_010783</name>
</gene>
<accession>A0AA38MJ27</accession>
<evidence type="ECO:0000256" key="4">
    <source>
        <dbReference type="ARBA" id="ARBA00022989"/>
    </source>
</evidence>
<dbReference type="EC" id="2.3.1.225" evidence="7"/>
<evidence type="ECO:0000256" key="3">
    <source>
        <dbReference type="ARBA" id="ARBA00022692"/>
    </source>
</evidence>
<evidence type="ECO:0000256" key="5">
    <source>
        <dbReference type="ARBA" id="ARBA00023136"/>
    </source>
</evidence>
<comment type="similarity">
    <text evidence="7">Belongs to the DHHC palmitoyltransferase family.</text>
</comment>
<reference evidence="9" key="1">
    <citation type="journal article" date="2023" name="G3 (Bethesda)">
        <title>Whole genome assemblies of Zophobas morio and Tenebrio molitor.</title>
        <authorList>
            <person name="Kaur S."/>
            <person name="Stinson S.A."/>
            <person name="diCenzo G.C."/>
        </authorList>
    </citation>
    <scope>NUCLEOTIDE SEQUENCE</scope>
    <source>
        <strain evidence="9">QUZm001</strain>
    </source>
</reference>
<feature type="transmembrane region" description="Helical" evidence="7">
    <location>
        <begin position="196"/>
        <end position="219"/>
    </location>
</feature>
<dbReference type="InterPro" id="IPR039859">
    <property type="entry name" value="PFA4/ZDH16/20/ERF2-like"/>
</dbReference>
<dbReference type="GO" id="GO:0019706">
    <property type="term" value="F:protein-cysteine S-palmitoyltransferase activity"/>
    <property type="evidence" value="ECO:0007669"/>
    <property type="project" value="UniProtKB-EC"/>
</dbReference>
<evidence type="ECO:0000313" key="10">
    <source>
        <dbReference type="Proteomes" id="UP001168821"/>
    </source>
</evidence>
<keyword evidence="10" id="KW-1185">Reference proteome</keyword>
<keyword evidence="6 7" id="KW-0012">Acyltransferase</keyword>
<evidence type="ECO:0000256" key="2">
    <source>
        <dbReference type="ARBA" id="ARBA00022679"/>
    </source>
</evidence>
<keyword evidence="3 7" id="KW-0812">Transmembrane</keyword>
<evidence type="ECO:0000259" key="8">
    <source>
        <dbReference type="Pfam" id="PF01529"/>
    </source>
</evidence>
<comment type="subcellular location">
    <subcellularLocation>
        <location evidence="1">Membrane</location>
        <topology evidence="1">Multi-pass membrane protein</topology>
    </subcellularLocation>
</comment>
<dbReference type="AlphaFoldDB" id="A0AA38MJ27"/>
<dbReference type="PROSITE" id="PS50216">
    <property type="entry name" value="DHHC"/>
    <property type="match status" value="1"/>
</dbReference>
<comment type="catalytic activity">
    <reaction evidence="7">
        <text>L-cysteinyl-[protein] + hexadecanoyl-CoA = S-hexadecanoyl-L-cysteinyl-[protein] + CoA</text>
        <dbReference type="Rhea" id="RHEA:36683"/>
        <dbReference type="Rhea" id="RHEA-COMP:10131"/>
        <dbReference type="Rhea" id="RHEA-COMP:11032"/>
        <dbReference type="ChEBI" id="CHEBI:29950"/>
        <dbReference type="ChEBI" id="CHEBI:57287"/>
        <dbReference type="ChEBI" id="CHEBI:57379"/>
        <dbReference type="ChEBI" id="CHEBI:74151"/>
        <dbReference type="EC" id="2.3.1.225"/>
    </reaction>
</comment>
<dbReference type="InterPro" id="IPR001594">
    <property type="entry name" value="Palmitoyltrfase_DHHC"/>
</dbReference>
<keyword evidence="2 7" id="KW-0808">Transferase</keyword>
<feature type="transmembrane region" description="Helical" evidence="7">
    <location>
        <begin position="165"/>
        <end position="184"/>
    </location>
</feature>
<dbReference type="GO" id="GO:0016020">
    <property type="term" value="C:membrane"/>
    <property type="evidence" value="ECO:0007669"/>
    <property type="project" value="UniProtKB-SubCell"/>
</dbReference>
<organism evidence="9 10">
    <name type="scientific">Zophobas morio</name>
    <dbReference type="NCBI Taxonomy" id="2755281"/>
    <lineage>
        <taxon>Eukaryota</taxon>
        <taxon>Metazoa</taxon>
        <taxon>Ecdysozoa</taxon>
        <taxon>Arthropoda</taxon>
        <taxon>Hexapoda</taxon>
        <taxon>Insecta</taxon>
        <taxon>Pterygota</taxon>
        <taxon>Neoptera</taxon>
        <taxon>Endopterygota</taxon>
        <taxon>Coleoptera</taxon>
        <taxon>Polyphaga</taxon>
        <taxon>Cucujiformia</taxon>
        <taxon>Tenebrionidae</taxon>
        <taxon>Zophobas</taxon>
    </lineage>
</organism>
<dbReference type="Pfam" id="PF01529">
    <property type="entry name" value="DHHC"/>
    <property type="match status" value="1"/>
</dbReference>
<evidence type="ECO:0000256" key="7">
    <source>
        <dbReference type="RuleBase" id="RU079119"/>
    </source>
</evidence>
<evidence type="ECO:0000313" key="9">
    <source>
        <dbReference type="EMBL" id="KAJ3659075.1"/>
    </source>
</evidence>